<accession>A0A839JZF2</accession>
<dbReference type="GO" id="GO:0044780">
    <property type="term" value="P:bacterial-type flagellum assembly"/>
    <property type="evidence" value="ECO:0007669"/>
    <property type="project" value="InterPro"/>
</dbReference>
<keyword evidence="9 12" id="KW-1133">Transmembrane helix</keyword>
<dbReference type="GO" id="GO:0009306">
    <property type="term" value="P:protein secretion"/>
    <property type="evidence" value="ECO:0007669"/>
    <property type="project" value="InterPro"/>
</dbReference>
<evidence type="ECO:0000256" key="11">
    <source>
        <dbReference type="ARBA" id="ARBA00023225"/>
    </source>
</evidence>
<keyword evidence="4 12" id="KW-0813">Transport</keyword>
<feature type="transmembrane region" description="Helical" evidence="12">
    <location>
        <begin position="109"/>
        <end position="132"/>
    </location>
</feature>
<dbReference type="PANTHER" id="PTHR30531">
    <property type="entry name" value="FLAGELLAR BIOSYNTHETIC PROTEIN FLHB"/>
    <property type="match status" value="1"/>
</dbReference>
<dbReference type="PANTHER" id="PTHR30531:SF12">
    <property type="entry name" value="FLAGELLAR BIOSYNTHETIC PROTEIN FLHB"/>
    <property type="match status" value="1"/>
</dbReference>
<feature type="transmembrane region" description="Helical" evidence="12">
    <location>
        <begin position="201"/>
        <end position="231"/>
    </location>
</feature>
<keyword evidence="11 12" id="KW-1006">Bacterial flagellum protein export</keyword>
<dbReference type="Gene3D" id="6.10.250.2080">
    <property type="match status" value="1"/>
</dbReference>
<evidence type="ECO:0000256" key="9">
    <source>
        <dbReference type="ARBA" id="ARBA00022989"/>
    </source>
</evidence>
<dbReference type="InterPro" id="IPR029025">
    <property type="entry name" value="T3SS_substrate_exporter_C"/>
</dbReference>
<comment type="subcellular location">
    <subcellularLocation>
        <location evidence="1">Cell membrane</location>
        <topology evidence="1">Multi-pass membrane protein</topology>
    </subcellularLocation>
</comment>
<evidence type="ECO:0000256" key="4">
    <source>
        <dbReference type="ARBA" id="ARBA00022448"/>
    </source>
</evidence>
<dbReference type="FunFam" id="3.40.1690.10:FF:000001">
    <property type="entry name" value="Flagellar biosynthetic protein FlhB"/>
    <property type="match status" value="1"/>
</dbReference>
<evidence type="ECO:0000256" key="8">
    <source>
        <dbReference type="ARBA" id="ARBA00022927"/>
    </source>
</evidence>
<organism evidence="13 14">
    <name type="scientific">Variimorphobacter saccharofermentans</name>
    <dbReference type="NCBI Taxonomy" id="2755051"/>
    <lineage>
        <taxon>Bacteria</taxon>
        <taxon>Bacillati</taxon>
        <taxon>Bacillota</taxon>
        <taxon>Clostridia</taxon>
        <taxon>Lachnospirales</taxon>
        <taxon>Lachnospiraceae</taxon>
        <taxon>Variimorphobacter</taxon>
    </lineage>
</organism>
<reference evidence="13 14" key="1">
    <citation type="submission" date="2020-07" db="EMBL/GenBank/DDBJ databases">
        <title>Characterization and genome sequencing of isolate MD1, a novel member within the family Lachnospiraceae.</title>
        <authorList>
            <person name="Rettenmaier R."/>
            <person name="Di Bello L."/>
            <person name="Zinser C."/>
            <person name="Scheitz K."/>
            <person name="Liebl W."/>
            <person name="Zverlov V."/>
        </authorList>
    </citation>
    <scope>NUCLEOTIDE SEQUENCE [LARGE SCALE GENOMIC DNA]</scope>
    <source>
        <strain evidence="13 14">MD1</strain>
    </source>
</reference>
<keyword evidence="7 12" id="KW-1005">Bacterial flagellum biogenesis</keyword>
<keyword evidence="8 12" id="KW-0653">Protein transport</keyword>
<keyword evidence="13" id="KW-0282">Flagellum</keyword>
<keyword evidence="10 12" id="KW-0472">Membrane</keyword>
<dbReference type="InterPro" id="IPR006135">
    <property type="entry name" value="T3SS_substrate_exporter"/>
</dbReference>
<gene>
    <name evidence="12 13" type="primary">flhB</name>
    <name evidence="13" type="ORF">H0486_07685</name>
</gene>
<keyword evidence="14" id="KW-1185">Reference proteome</keyword>
<name>A0A839JZF2_9FIRM</name>
<keyword evidence="5 12" id="KW-1003">Cell membrane</keyword>
<dbReference type="Pfam" id="PF01312">
    <property type="entry name" value="Bac_export_2"/>
    <property type="match status" value="1"/>
</dbReference>
<evidence type="ECO:0000313" key="13">
    <source>
        <dbReference type="EMBL" id="MBB2182756.1"/>
    </source>
</evidence>
<comment type="caution">
    <text evidence="13">The sequence shown here is derived from an EMBL/GenBank/DDBJ whole genome shotgun (WGS) entry which is preliminary data.</text>
</comment>
<comment type="function">
    <text evidence="12">Required for formation of the rod structure in the basal body of the flagellar apparatus. Together with FliI and FliH, may constitute the export apparatus of flagellin.</text>
</comment>
<feature type="transmembrane region" description="Helical" evidence="12">
    <location>
        <begin position="163"/>
        <end position="181"/>
    </location>
</feature>
<dbReference type="NCBIfam" id="TIGR00328">
    <property type="entry name" value="flhB"/>
    <property type="match status" value="1"/>
</dbReference>
<keyword evidence="13" id="KW-0966">Cell projection</keyword>
<dbReference type="SUPFAM" id="SSF160544">
    <property type="entry name" value="EscU C-terminal domain-like"/>
    <property type="match status" value="1"/>
</dbReference>
<keyword evidence="6 12" id="KW-0812">Transmembrane</keyword>
<evidence type="ECO:0000256" key="5">
    <source>
        <dbReference type="ARBA" id="ARBA00022475"/>
    </source>
</evidence>
<comment type="similarity">
    <text evidence="2 12">Belongs to the type III secretion exporter family.</text>
</comment>
<protein>
    <recommendedName>
        <fullName evidence="3 12">Flagellar biosynthetic protein FlhB</fullName>
    </recommendedName>
</protein>
<evidence type="ECO:0000256" key="7">
    <source>
        <dbReference type="ARBA" id="ARBA00022795"/>
    </source>
</evidence>
<dbReference type="Gene3D" id="3.40.1690.10">
    <property type="entry name" value="secretion proteins EscU"/>
    <property type="match status" value="1"/>
</dbReference>
<evidence type="ECO:0000256" key="1">
    <source>
        <dbReference type="ARBA" id="ARBA00004651"/>
    </source>
</evidence>
<evidence type="ECO:0000256" key="10">
    <source>
        <dbReference type="ARBA" id="ARBA00023136"/>
    </source>
</evidence>
<evidence type="ECO:0000256" key="12">
    <source>
        <dbReference type="RuleBase" id="RU364091"/>
    </source>
</evidence>
<evidence type="ECO:0000256" key="3">
    <source>
        <dbReference type="ARBA" id="ARBA00021622"/>
    </source>
</evidence>
<dbReference type="InterPro" id="IPR006136">
    <property type="entry name" value="FlhB"/>
</dbReference>
<dbReference type="PRINTS" id="PR00950">
    <property type="entry name" value="TYPE3IMSPROT"/>
</dbReference>
<sequence length="374" mass="42736">MIDIDQIKYAAYRMPYHLQFFANDDKTEEPTTKKLQDARKEGQVARSKELITSSSLMVLFVVLKLFVGFIGENFVNAYRKSFGGIDRIVGDGFTINTAERILSDSIQTIIITCLPIFSFAVIVSIVVNIFQVKWKITAKPMMPKFSKLNPINGFKKLISKDKIVELLIEVIKIAIISYIAYNTLKNEWKTLLILYDMKLEQAILLIGNMVIDLGFKISMLFLIIGFGDLIYQKIKFKKEMRMTKQEVKDEFKNTEGDPQTKSRIRTKMREVSQRRMMQALPQADVVITNPTHFAAAIKYDKDSAQAPILLAKGADFLAQKIKEIAKENNIEIVENKPLARMLYYNVEIGAEIPPELYQMTAEVLAYVYGLKGKI</sequence>
<dbReference type="GO" id="GO:0005886">
    <property type="term" value="C:plasma membrane"/>
    <property type="evidence" value="ECO:0007669"/>
    <property type="project" value="UniProtKB-SubCell"/>
</dbReference>
<keyword evidence="13" id="KW-0969">Cilium</keyword>
<dbReference type="EMBL" id="JACEGA010000001">
    <property type="protein sequence ID" value="MBB2182756.1"/>
    <property type="molecule type" value="Genomic_DNA"/>
</dbReference>
<evidence type="ECO:0000313" key="14">
    <source>
        <dbReference type="Proteomes" id="UP000574276"/>
    </source>
</evidence>
<feature type="transmembrane region" description="Helical" evidence="12">
    <location>
        <begin position="50"/>
        <end position="71"/>
    </location>
</feature>
<evidence type="ECO:0000256" key="6">
    <source>
        <dbReference type="ARBA" id="ARBA00022692"/>
    </source>
</evidence>
<evidence type="ECO:0000256" key="2">
    <source>
        <dbReference type="ARBA" id="ARBA00010690"/>
    </source>
</evidence>
<dbReference type="Proteomes" id="UP000574276">
    <property type="component" value="Unassembled WGS sequence"/>
</dbReference>
<proteinExistence type="inferred from homology"/>
<dbReference type="RefSeq" id="WP_228352455.1">
    <property type="nucleotide sequence ID" value="NZ_JACEGA010000001.1"/>
</dbReference>
<dbReference type="AlphaFoldDB" id="A0A839JZF2"/>